<organism evidence="2 3">
    <name type="scientific">Lactococcus lactis subsp. cremoris</name>
    <name type="common">Streptococcus cremoris</name>
    <dbReference type="NCBI Taxonomy" id="1359"/>
    <lineage>
        <taxon>Bacteria</taxon>
        <taxon>Bacillati</taxon>
        <taxon>Bacillota</taxon>
        <taxon>Bacilli</taxon>
        <taxon>Lactobacillales</taxon>
        <taxon>Streptococcaceae</taxon>
        <taxon>Lactococcus</taxon>
    </lineage>
</organism>
<dbReference type="RefSeq" id="WP_080948440.1">
    <property type="nucleotide sequence ID" value="NZ_LAVW01000002.1"/>
</dbReference>
<gene>
    <name evidence="2" type="ORF">VN93_0070</name>
</gene>
<dbReference type="SUPFAM" id="SSF47413">
    <property type="entry name" value="lambda repressor-like DNA-binding domains"/>
    <property type="match status" value="1"/>
</dbReference>
<evidence type="ECO:0000313" key="3">
    <source>
        <dbReference type="Proteomes" id="UP000034513"/>
    </source>
</evidence>
<dbReference type="Pfam" id="PF12844">
    <property type="entry name" value="HTH_19"/>
    <property type="match status" value="1"/>
</dbReference>
<accession>A0ABR5EKI1</accession>
<dbReference type="PROSITE" id="PS50943">
    <property type="entry name" value="HTH_CROC1"/>
    <property type="match status" value="1"/>
</dbReference>
<sequence>MAKNRIKELRKKNKLTLKELSEKLKDYGLTFSDSQLSQYEQGKRSPRNDKLWEVLSEIFDVNISYLLGVSDSVISNYKEMKERLDNDEILSNEIRITKYKLYFNAINFLSDQNLSKVNSYRKQYISTFINYITELDNESSELSESELEEMEDVVDSIYEYMRDQIDEHRKKRVEKY</sequence>
<feature type="domain" description="HTH cro/C1-type" evidence="1">
    <location>
        <begin position="6"/>
        <end position="66"/>
    </location>
</feature>
<name>A0ABR5EKI1_LACLC</name>
<dbReference type="Gene3D" id="1.10.260.40">
    <property type="entry name" value="lambda repressor-like DNA-binding domains"/>
    <property type="match status" value="1"/>
</dbReference>
<proteinExistence type="predicted"/>
<dbReference type="SMART" id="SM00530">
    <property type="entry name" value="HTH_XRE"/>
    <property type="match status" value="1"/>
</dbReference>
<dbReference type="EMBL" id="LAVW01000002">
    <property type="protein sequence ID" value="KKW74993.1"/>
    <property type="molecule type" value="Genomic_DNA"/>
</dbReference>
<dbReference type="InterPro" id="IPR001387">
    <property type="entry name" value="Cro/C1-type_HTH"/>
</dbReference>
<evidence type="ECO:0000313" key="2">
    <source>
        <dbReference type="EMBL" id="KKW74993.1"/>
    </source>
</evidence>
<dbReference type="InterPro" id="IPR010982">
    <property type="entry name" value="Lambda_DNA-bd_dom_sf"/>
</dbReference>
<reference evidence="2 3" key="1">
    <citation type="submission" date="2015-04" db="EMBL/GenBank/DDBJ databases">
        <title>Evaluation of non-dairy Lactococcus lactis with potential dairy applications reveals extensive phenotype-genotype disparity.</title>
        <authorList>
            <person name="Cavanagh D."/>
            <person name="Casey A."/>
            <person name="Altermann E."/>
            <person name="Cotter P."/>
            <person name="Fitzgerald G.F."/>
            <person name="McAuliffe O."/>
        </authorList>
    </citation>
    <scope>NUCLEOTIDE SEQUENCE [LARGE SCALE GENOMIC DNA]</scope>
    <source>
        <strain evidence="2 3">DPC6856</strain>
    </source>
</reference>
<dbReference type="Proteomes" id="UP000034513">
    <property type="component" value="Unassembled WGS sequence"/>
</dbReference>
<protein>
    <submittedName>
        <fullName evidence="2">Transcriptional regulator, y4mF family</fullName>
    </submittedName>
</protein>
<keyword evidence="3" id="KW-1185">Reference proteome</keyword>
<evidence type="ECO:0000259" key="1">
    <source>
        <dbReference type="PROSITE" id="PS50943"/>
    </source>
</evidence>
<dbReference type="CDD" id="cd00093">
    <property type="entry name" value="HTH_XRE"/>
    <property type="match status" value="1"/>
</dbReference>
<comment type="caution">
    <text evidence="2">The sequence shown here is derived from an EMBL/GenBank/DDBJ whole genome shotgun (WGS) entry which is preliminary data.</text>
</comment>